<feature type="region of interest" description="Disordered" evidence="1">
    <location>
        <begin position="67"/>
        <end position="94"/>
    </location>
</feature>
<name>A0ABN7T080_OIKDI</name>
<proteinExistence type="predicted"/>
<gene>
    <name evidence="2" type="ORF">OKIOD_LOCUS13991</name>
</gene>
<keyword evidence="3" id="KW-1185">Reference proteome</keyword>
<evidence type="ECO:0000256" key="1">
    <source>
        <dbReference type="SAM" id="MobiDB-lite"/>
    </source>
</evidence>
<organism evidence="2 3">
    <name type="scientific">Oikopleura dioica</name>
    <name type="common">Tunicate</name>
    <dbReference type="NCBI Taxonomy" id="34765"/>
    <lineage>
        <taxon>Eukaryota</taxon>
        <taxon>Metazoa</taxon>
        <taxon>Chordata</taxon>
        <taxon>Tunicata</taxon>
        <taxon>Appendicularia</taxon>
        <taxon>Copelata</taxon>
        <taxon>Oikopleuridae</taxon>
        <taxon>Oikopleura</taxon>
    </lineage>
</organism>
<sequence>MKLHDLLQDEEVLILGDRKMSSKKNIPLKASIMIPAEIPSCERPILAKRLLAKGALGEDSKEIILPSKKTITSTTTSASFSEDSTSSSTSFVPQ</sequence>
<accession>A0ABN7T080</accession>
<reference evidence="2 3" key="1">
    <citation type="submission" date="2021-04" db="EMBL/GenBank/DDBJ databases">
        <authorList>
            <person name="Bliznina A."/>
        </authorList>
    </citation>
    <scope>NUCLEOTIDE SEQUENCE [LARGE SCALE GENOMIC DNA]</scope>
</reference>
<evidence type="ECO:0000313" key="2">
    <source>
        <dbReference type="EMBL" id="CAG5110873.1"/>
    </source>
</evidence>
<dbReference type="Proteomes" id="UP001158576">
    <property type="component" value="Chromosome 2"/>
</dbReference>
<evidence type="ECO:0000313" key="3">
    <source>
        <dbReference type="Proteomes" id="UP001158576"/>
    </source>
</evidence>
<protein>
    <submittedName>
        <fullName evidence="2">Oidioi.mRNA.OKI2018_I69.chr2.g5226.t1.cds</fullName>
    </submittedName>
</protein>
<dbReference type="EMBL" id="OU015567">
    <property type="protein sequence ID" value="CAG5110873.1"/>
    <property type="molecule type" value="Genomic_DNA"/>
</dbReference>